<dbReference type="InterPro" id="IPR034829">
    <property type="entry name" value="DnaD-like_sf"/>
</dbReference>
<feature type="domain" description="DnaB/C C-terminal" evidence="2">
    <location>
        <begin position="134"/>
        <end position="206"/>
    </location>
</feature>
<accession>A0A415E0L5</accession>
<sequence>MNFIKEKMKDFYLLDSKVENIFINEYMPAAPGDFVKVFLYASMYAEHGLDMNNETMAKQLGLTEKKTLEAWDYWEKMGAIKKRYLDSEGNVDFIVEFTNLKELLYGKNTGPAKGETKKEERDNVFGNKAVKIMFNEIEQIFGRGLSSTEISQILEWLGDYNATPEVVLFAIKYCTEKNKTSLKYIEKVVKEWASDGLATVDQVNERLQELDEKYYKYRRVLKALGFTRNATEAEREMMDAWFDQMGYTMERVLEACNKTAGISSPNFNYVNKVLENWRNEADSKGVDVNKTIVVTQGVLNQYYDYLREKAEKEAEQKKQEIYEKIPRIKEIDEEIRKMSSQLSKALIMGSSENESKRINSVMDELAAERAVILTENNFEMDYTDIKYACEKCNDTGITDLGERCSCIKQRTEEAEIWVKKKSLETK</sequence>
<dbReference type="STRING" id="1776384.GCA_900086585_00603"/>
<keyword evidence="4" id="KW-1185">Reference proteome</keyword>
<reference evidence="3 4" key="1">
    <citation type="submission" date="2018-08" db="EMBL/GenBank/DDBJ databases">
        <title>A genome reference for cultivated species of the human gut microbiota.</title>
        <authorList>
            <person name="Zou Y."/>
            <person name="Xue W."/>
            <person name="Luo G."/>
        </authorList>
    </citation>
    <scope>NUCLEOTIDE SEQUENCE [LARGE SCALE GENOMIC DNA]</scope>
    <source>
        <strain evidence="3 4">AM07-24</strain>
    </source>
</reference>
<dbReference type="EMBL" id="QRMS01000003">
    <property type="protein sequence ID" value="RHJ87150.1"/>
    <property type="molecule type" value="Genomic_DNA"/>
</dbReference>
<organism evidence="3 4">
    <name type="scientific">Emergencia timonensis</name>
    <dbReference type="NCBI Taxonomy" id="1776384"/>
    <lineage>
        <taxon>Bacteria</taxon>
        <taxon>Bacillati</taxon>
        <taxon>Bacillota</taxon>
        <taxon>Clostridia</taxon>
        <taxon>Peptostreptococcales</taxon>
        <taxon>Anaerovoracaceae</taxon>
        <taxon>Emergencia</taxon>
    </lineage>
</organism>
<dbReference type="RefSeq" id="WP_118335677.1">
    <property type="nucleotide sequence ID" value="NZ_AP025567.1"/>
</dbReference>
<evidence type="ECO:0000313" key="3">
    <source>
        <dbReference type="EMBL" id="RHJ87150.1"/>
    </source>
</evidence>
<protein>
    <submittedName>
        <fullName evidence="3">DnaD domain protein</fullName>
    </submittedName>
</protein>
<evidence type="ECO:0000313" key="4">
    <source>
        <dbReference type="Proteomes" id="UP000284841"/>
    </source>
</evidence>
<comment type="caution">
    <text evidence="3">The sequence shown here is derived from an EMBL/GenBank/DDBJ whole genome shotgun (WGS) entry which is preliminary data.</text>
</comment>
<dbReference type="Gene3D" id="1.10.10.630">
    <property type="entry name" value="DnaD domain-like"/>
    <property type="match status" value="2"/>
</dbReference>
<dbReference type="InterPro" id="IPR006343">
    <property type="entry name" value="DnaB/C_C"/>
</dbReference>
<feature type="domain" description="DnaB/C C-terminal" evidence="2">
    <location>
        <begin position="226"/>
        <end position="279"/>
    </location>
</feature>
<evidence type="ECO:0000256" key="1">
    <source>
        <dbReference type="ARBA" id="ARBA00093462"/>
    </source>
</evidence>
<dbReference type="AlphaFoldDB" id="A0A415E0L5"/>
<dbReference type="Proteomes" id="UP000284841">
    <property type="component" value="Unassembled WGS sequence"/>
</dbReference>
<dbReference type="PANTHER" id="PTHR37293">
    <property type="entry name" value="PHAGE REPLICATION PROTEIN-RELATED"/>
    <property type="match status" value="1"/>
</dbReference>
<dbReference type="OrthoDB" id="1652900at2"/>
<proteinExistence type="inferred from homology"/>
<gene>
    <name evidence="3" type="ORF">DW099_10620</name>
</gene>
<comment type="similarity">
    <text evidence="1">Belongs to the DnaB/DnaD family.</text>
</comment>
<name>A0A415E0L5_9FIRM</name>
<dbReference type="Pfam" id="PF07261">
    <property type="entry name" value="DnaB_2"/>
    <property type="match status" value="2"/>
</dbReference>
<evidence type="ECO:0000259" key="2">
    <source>
        <dbReference type="Pfam" id="PF07261"/>
    </source>
</evidence>
<dbReference type="PANTHER" id="PTHR37293:SF5">
    <property type="entry name" value="DNA REPLICATION PROTEIN"/>
    <property type="match status" value="1"/>
</dbReference>
<dbReference type="NCBIfam" id="TIGR01446">
    <property type="entry name" value="DnaD_dom"/>
    <property type="match status" value="2"/>
</dbReference>
<dbReference type="InterPro" id="IPR053162">
    <property type="entry name" value="DnaD"/>
</dbReference>
<dbReference type="SUPFAM" id="SSF158499">
    <property type="entry name" value="DnaD domain-like"/>
    <property type="match status" value="2"/>
</dbReference>